<feature type="region of interest" description="Disordered" evidence="10">
    <location>
        <begin position="406"/>
        <end position="492"/>
    </location>
</feature>
<comment type="similarity">
    <text evidence="9">Belongs to the WRKY group I family.</text>
</comment>
<feature type="domain" description="WRKY" evidence="11">
    <location>
        <begin position="96"/>
        <end position="160"/>
    </location>
</feature>
<keyword evidence="13" id="KW-1185">Reference proteome</keyword>
<name>A0AAV5K1T7_9ROSI</name>
<feature type="domain" description="WRKY" evidence="11">
    <location>
        <begin position="270"/>
        <end position="335"/>
    </location>
</feature>
<comment type="caution">
    <text evidence="12">The sequence shown here is derived from an EMBL/GenBank/DDBJ whole genome shotgun (WGS) entry which is preliminary data.</text>
</comment>
<organism evidence="12 13">
    <name type="scientific">Rubroshorea leprosula</name>
    <dbReference type="NCBI Taxonomy" id="152421"/>
    <lineage>
        <taxon>Eukaryota</taxon>
        <taxon>Viridiplantae</taxon>
        <taxon>Streptophyta</taxon>
        <taxon>Embryophyta</taxon>
        <taxon>Tracheophyta</taxon>
        <taxon>Spermatophyta</taxon>
        <taxon>Magnoliopsida</taxon>
        <taxon>eudicotyledons</taxon>
        <taxon>Gunneridae</taxon>
        <taxon>Pentapetalae</taxon>
        <taxon>rosids</taxon>
        <taxon>malvids</taxon>
        <taxon>Malvales</taxon>
        <taxon>Dipterocarpaceae</taxon>
        <taxon>Rubroshorea</taxon>
    </lineage>
</organism>
<dbReference type="Pfam" id="PF03106">
    <property type="entry name" value="WRKY"/>
    <property type="match status" value="2"/>
</dbReference>
<dbReference type="SMART" id="SM00774">
    <property type="entry name" value="WRKY"/>
    <property type="match status" value="2"/>
</dbReference>
<evidence type="ECO:0000256" key="2">
    <source>
        <dbReference type="ARBA" id="ARBA00022723"/>
    </source>
</evidence>
<feature type="region of interest" description="Disordered" evidence="10">
    <location>
        <begin position="222"/>
        <end position="261"/>
    </location>
</feature>
<feature type="region of interest" description="Disordered" evidence="10">
    <location>
        <begin position="1"/>
        <end position="66"/>
    </location>
</feature>
<dbReference type="AlphaFoldDB" id="A0AAV5K1T7"/>
<dbReference type="GO" id="GO:0003700">
    <property type="term" value="F:DNA-binding transcription factor activity"/>
    <property type="evidence" value="ECO:0007669"/>
    <property type="project" value="InterPro"/>
</dbReference>
<evidence type="ECO:0000256" key="1">
    <source>
        <dbReference type="ARBA" id="ARBA00004123"/>
    </source>
</evidence>
<dbReference type="PANTHER" id="PTHR31221">
    <property type="entry name" value="WRKY TRANSCRIPTION FACTOR PROTEIN 1-RELATED"/>
    <property type="match status" value="1"/>
</dbReference>
<keyword evidence="4" id="KW-0862">Zinc</keyword>
<dbReference type="InterPro" id="IPR036576">
    <property type="entry name" value="WRKY_dom_sf"/>
</dbReference>
<dbReference type="InterPro" id="IPR044810">
    <property type="entry name" value="WRKY_plant"/>
</dbReference>
<dbReference type="FunFam" id="2.20.25.80:FF:000006">
    <property type="entry name" value="WRKY transcription factor"/>
    <property type="match status" value="1"/>
</dbReference>
<comment type="subcellular location">
    <subcellularLocation>
        <location evidence="1">Nucleus</location>
    </subcellularLocation>
</comment>
<feature type="compositionally biased region" description="Basic and acidic residues" evidence="10">
    <location>
        <begin position="351"/>
        <end position="362"/>
    </location>
</feature>
<dbReference type="FunFam" id="2.20.25.80:FF:000003">
    <property type="entry name" value="WRKY transcription factor 57"/>
    <property type="match status" value="1"/>
</dbReference>
<keyword evidence="5" id="KW-0805">Transcription regulation</keyword>
<dbReference type="Proteomes" id="UP001054252">
    <property type="component" value="Unassembled WGS sequence"/>
</dbReference>
<dbReference type="GO" id="GO:0005634">
    <property type="term" value="C:nucleus"/>
    <property type="evidence" value="ECO:0007669"/>
    <property type="project" value="UniProtKB-SubCell"/>
</dbReference>
<evidence type="ECO:0000259" key="11">
    <source>
        <dbReference type="PROSITE" id="PS50811"/>
    </source>
</evidence>
<accession>A0AAV5K1T7</accession>
<keyword evidence="8" id="KW-0539">Nucleus</keyword>
<evidence type="ECO:0000256" key="5">
    <source>
        <dbReference type="ARBA" id="ARBA00023015"/>
    </source>
</evidence>
<keyword evidence="2" id="KW-0479">Metal-binding</keyword>
<dbReference type="InterPro" id="IPR003657">
    <property type="entry name" value="WRKY_dom"/>
</dbReference>
<evidence type="ECO:0000256" key="10">
    <source>
        <dbReference type="SAM" id="MobiDB-lite"/>
    </source>
</evidence>
<dbReference type="PANTHER" id="PTHR31221:SF125">
    <property type="entry name" value="WRKY TRANSCRIPTION FACTOR 1"/>
    <property type="match status" value="1"/>
</dbReference>
<dbReference type="GO" id="GO:0043565">
    <property type="term" value="F:sequence-specific DNA binding"/>
    <property type="evidence" value="ECO:0007669"/>
    <property type="project" value="InterPro"/>
</dbReference>
<feature type="compositionally biased region" description="Polar residues" evidence="10">
    <location>
        <begin position="454"/>
        <end position="465"/>
    </location>
</feature>
<evidence type="ECO:0000256" key="6">
    <source>
        <dbReference type="ARBA" id="ARBA00023125"/>
    </source>
</evidence>
<protein>
    <recommendedName>
        <fullName evidence="11">WRKY domain-containing protein</fullName>
    </recommendedName>
</protein>
<feature type="compositionally biased region" description="Basic and acidic residues" evidence="10">
    <location>
        <begin position="474"/>
        <end position="483"/>
    </location>
</feature>
<feature type="region of interest" description="Disordered" evidence="10">
    <location>
        <begin position="345"/>
        <end position="364"/>
    </location>
</feature>
<feature type="compositionally biased region" description="Polar residues" evidence="10">
    <location>
        <begin position="57"/>
        <end position="66"/>
    </location>
</feature>
<dbReference type="EMBL" id="BPVZ01000050">
    <property type="protein sequence ID" value="GKV18380.1"/>
    <property type="molecule type" value="Genomic_DNA"/>
</dbReference>
<keyword evidence="3" id="KW-0677">Repeat</keyword>
<dbReference type="Gene3D" id="2.20.25.80">
    <property type="entry name" value="WRKY domain"/>
    <property type="match status" value="2"/>
</dbReference>
<proteinExistence type="inferred from homology"/>
<feature type="compositionally biased region" description="Basic and acidic residues" evidence="10">
    <location>
        <begin position="13"/>
        <end position="56"/>
    </location>
</feature>
<evidence type="ECO:0000256" key="3">
    <source>
        <dbReference type="ARBA" id="ARBA00022737"/>
    </source>
</evidence>
<evidence type="ECO:0000313" key="13">
    <source>
        <dbReference type="Proteomes" id="UP001054252"/>
    </source>
</evidence>
<dbReference type="SUPFAM" id="SSF118290">
    <property type="entry name" value="WRKY DNA-binding domain"/>
    <property type="match status" value="2"/>
</dbReference>
<gene>
    <name evidence="12" type="ORF">SLEP1_g28774</name>
</gene>
<keyword evidence="6" id="KW-0238">DNA-binding</keyword>
<evidence type="ECO:0000256" key="4">
    <source>
        <dbReference type="ARBA" id="ARBA00022833"/>
    </source>
</evidence>
<evidence type="ECO:0000256" key="7">
    <source>
        <dbReference type="ARBA" id="ARBA00023163"/>
    </source>
</evidence>
<evidence type="ECO:0000256" key="8">
    <source>
        <dbReference type="ARBA" id="ARBA00023242"/>
    </source>
</evidence>
<feature type="region of interest" description="Disordered" evidence="10">
    <location>
        <begin position="182"/>
        <end position="209"/>
    </location>
</feature>
<evidence type="ECO:0000256" key="9">
    <source>
        <dbReference type="ARBA" id="ARBA00061157"/>
    </source>
</evidence>
<feature type="compositionally biased region" description="Basic and acidic residues" evidence="10">
    <location>
        <begin position="415"/>
        <end position="428"/>
    </location>
</feature>
<sequence length="492" mass="54230">MVSSGECVTDEVVCDKSQHKQSSDGGDHALEEIPGSRDHNTSQSDQKGRVTSRETNKSLQSDQEGSMSIIISEQTSLTPATTAHTFAVPESSTPVIREKVPDDGYNWRKYGQKLVKGNEFIRSYYRCTHPNCQVKKQLERSHDGKIVDTVYFGHHDHPKVLNLPLAVGLVVSVVEESPDRASLSLVKEEKSSNAQGQNPHQLGPKDTHQPLVVVANEDVKGALSLSSRRKDEADSEDGPSPKRRKKESNNVYATPVEKPKSESRVVKTTSEVDIVNDGYRWRKYGQKLVKGNPNPRSYYRCSSPGCPVKKHVERASHDAKIVITTYEGKHDHDMPPARTVTHNTAGSHATAHKDEPGTRLEESNTVCHDMVVYSSLDLKSKSNEHLKGEYRDTSEVTGTAGVEAINAPVSSSEVRSNEKQNAKSDPTKESQVLDSDMITIAKPDPQGRSKEQLNSESEENGTAGTDNKAGISPHPERNLDEQRMLNAEVVQS</sequence>
<dbReference type="PROSITE" id="PS50811">
    <property type="entry name" value="WRKY"/>
    <property type="match status" value="2"/>
</dbReference>
<dbReference type="GO" id="GO:0046872">
    <property type="term" value="F:metal ion binding"/>
    <property type="evidence" value="ECO:0007669"/>
    <property type="project" value="UniProtKB-KW"/>
</dbReference>
<reference evidence="12 13" key="1">
    <citation type="journal article" date="2021" name="Commun. Biol.">
        <title>The genome of Shorea leprosula (Dipterocarpaceae) highlights the ecological relevance of drought in aseasonal tropical rainforests.</title>
        <authorList>
            <person name="Ng K.K.S."/>
            <person name="Kobayashi M.J."/>
            <person name="Fawcett J.A."/>
            <person name="Hatakeyama M."/>
            <person name="Paape T."/>
            <person name="Ng C.H."/>
            <person name="Ang C.C."/>
            <person name="Tnah L.H."/>
            <person name="Lee C.T."/>
            <person name="Nishiyama T."/>
            <person name="Sese J."/>
            <person name="O'Brien M.J."/>
            <person name="Copetti D."/>
            <person name="Mohd Noor M.I."/>
            <person name="Ong R.C."/>
            <person name="Putra M."/>
            <person name="Sireger I.Z."/>
            <person name="Indrioko S."/>
            <person name="Kosugi Y."/>
            <person name="Izuno A."/>
            <person name="Isagi Y."/>
            <person name="Lee S.L."/>
            <person name="Shimizu K.K."/>
        </authorList>
    </citation>
    <scope>NUCLEOTIDE SEQUENCE [LARGE SCALE GENOMIC DNA]</scope>
    <source>
        <strain evidence="12">214</strain>
    </source>
</reference>
<evidence type="ECO:0000313" key="12">
    <source>
        <dbReference type="EMBL" id="GKV18380.1"/>
    </source>
</evidence>
<keyword evidence="7" id="KW-0804">Transcription</keyword>